<evidence type="ECO:0000256" key="5">
    <source>
        <dbReference type="ARBA" id="ARBA00022692"/>
    </source>
</evidence>
<feature type="compositionally biased region" description="Basic residues" evidence="11">
    <location>
        <begin position="1056"/>
        <end position="1070"/>
    </location>
</feature>
<evidence type="ECO:0000256" key="8">
    <source>
        <dbReference type="ARBA" id="ARBA00023065"/>
    </source>
</evidence>
<feature type="compositionally biased region" description="Polar residues" evidence="11">
    <location>
        <begin position="381"/>
        <end position="420"/>
    </location>
</feature>
<feature type="transmembrane region" description="Helical" evidence="10">
    <location>
        <begin position="107"/>
        <end position="132"/>
    </location>
</feature>
<organism evidence="12 13">
    <name type="scientific">Saccharomyces uvarum</name>
    <name type="common">Yeast</name>
    <name type="synonym">Saccharomyces bayanus var. uvarum</name>
    <dbReference type="NCBI Taxonomy" id="230603"/>
    <lineage>
        <taxon>Eukaryota</taxon>
        <taxon>Fungi</taxon>
        <taxon>Dikarya</taxon>
        <taxon>Ascomycota</taxon>
        <taxon>Saccharomycotina</taxon>
        <taxon>Saccharomycetes</taxon>
        <taxon>Saccharomycetales</taxon>
        <taxon>Saccharomycetaceae</taxon>
        <taxon>Saccharomyces</taxon>
    </lineage>
</organism>
<feature type="transmembrane region" description="Helical" evidence="10">
    <location>
        <begin position="77"/>
        <end position="95"/>
    </location>
</feature>
<dbReference type="InterPro" id="IPR015958">
    <property type="entry name" value="Trk1_fungi"/>
</dbReference>
<evidence type="ECO:0000256" key="1">
    <source>
        <dbReference type="ARBA" id="ARBA00004141"/>
    </source>
</evidence>
<dbReference type="EMBL" id="OX365937">
    <property type="protein sequence ID" value="CAI4044482.1"/>
    <property type="molecule type" value="Genomic_DNA"/>
</dbReference>
<evidence type="ECO:0000256" key="11">
    <source>
        <dbReference type="SAM" id="MobiDB-lite"/>
    </source>
</evidence>
<evidence type="ECO:0000256" key="4">
    <source>
        <dbReference type="ARBA" id="ARBA00022538"/>
    </source>
</evidence>
<feature type="compositionally biased region" description="Acidic residues" evidence="11">
    <location>
        <begin position="524"/>
        <end position="545"/>
    </location>
</feature>
<comment type="subcellular location">
    <subcellularLocation>
        <location evidence="1">Membrane</location>
        <topology evidence="1">Multi-pass membrane protein</topology>
    </subcellularLocation>
</comment>
<accession>A0ABN8WFY7</accession>
<feature type="transmembrane region" description="Helical" evidence="10">
    <location>
        <begin position="915"/>
        <end position="937"/>
    </location>
</feature>
<keyword evidence="8 10" id="KW-0406">Ion transport</keyword>
<dbReference type="NCBIfam" id="TIGR00934">
    <property type="entry name" value="2a38euk"/>
    <property type="match status" value="1"/>
</dbReference>
<proteinExistence type="inferred from homology"/>
<keyword evidence="13" id="KW-1185">Reference proteome</keyword>
<feature type="transmembrane region" description="Helical" evidence="10">
    <location>
        <begin position="1121"/>
        <end position="1143"/>
    </location>
</feature>
<feature type="region of interest" description="Disordered" evidence="11">
    <location>
        <begin position="675"/>
        <end position="714"/>
    </location>
</feature>
<evidence type="ECO:0000313" key="12">
    <source>
        <dbReference type="EMBL" id="CAI4044482.1"/>
    </source>
</evidence>
<feature type="transmembrane region" description="Helical" evidence="10">
    <location>
        <begin position="824"/>
        <end position="840"/>
    </location>
</feature>
<comment type="similarity">
    <text evidence="2 10">Belongs to the TrkH potassium transport family.</text>
</comment>
<feature type="compositionally biased region" description="Polar residues" evidence="11">
    <location>
        <begin position="164"/>
        <end position="176"/>
    </location>
</feature>
<dbReference type="Proteomes" id="UP001162085">
    <property type="component" value="Chromosome 10"/>
</dbReference>
<feature type="region of interest" description="Disordered" evidence="11">
    <location>
        <begin position="1010"/>
        <end position="1076"/>
    </location>
</feature>
<dbReference type="PIRSF" id="PIRSF002450">
    <property type="entry name" value="K+_transpter_TRK"/>
    <property type="match status" value="1"/>
</dbReference>
<name>A0ABN8WFY7_SACUV</name>
<feature type="transmembrane region" description="Helical" evidence="10">
    <location>
        <begin position="1091"/>
        <end position="1109"/>
    </location>
</feature>
<feature type="compositionally biased region" description="Polar residues" evidence="11">
    <location>
        <begin position="269"/>
        <end position="281"/>
    </location>
</feature>
<feature type="compositionally biased region" description="Polar residues" evidence="11">
    <location>
        <begin position="499"/>
        <end position="510"/>
    </location>
</feature>
<protein>
    <recommendedName>
        <fullName evidence="10">Potassium transport protein</fullName>
    </recommendedName>
</protein>
<evidence type="ECO:0000256" key="3">
    <source>
        <dbReference type="ARBA" id="ARBA00022448"/>
    </source>
</evidence>
<feature type="transmembrane region" description="Helical" evidence="10">
    <location>
        <begin position="50"/>
        <end position="70"/>
    </location>
</feature>
<feature type="transmembrane region" description="Helical" evidence="10">
    <location>
        <begin position="852"/>
        <end position="881"/>
    </location>
</feature>
<dbReference type="Pfam" id="PF02386">
    <property type="entry name" value="TrkH"/>
    <property type="match status" value="1"/>
</dbReference>
<evidence type="ECO:0000256" key="2">
    <source>
        <dbReference type="ARBA" id="ARBA00009137"/>
    </source>
</evidence>
<gene>
    <name evidence="12" type="primary">SUVZ10G0750</name>
    <name evidence="12" type="ORF">SUVZ_10G0750</name>
</gene>
<feature type="region of interest" description="Disordered" evidence="11">
    <location>
        <begin position="495"/>
        <end position="566"/>
    </location>
</feature>
<feature type="compositionally biased region" description="Polar residues" evidence="11">
    <location>
        <begin position="679"/>
        <end position="697"/>
    </location>
</feature>
<evidence type="ECO:0000256" key="7">
    <source>
        <dbReference type="ARBA" id="ARBA00022989"/>
    </source>
</evidence>
<feature type="region of interest" description="Disordered" evidence="11">
    <location>
        <begin position="381"/>
        <end position="474"/>
    </location>
</feature>
<feature type="compositionally biased region" description="Polar residues" evidence="11">
    <location>
        <begin position="346"/>
        <end position="365"/>
    </location>
</feature>
<dbReference type="PANTHER" id="PTHR31064">
    <property type="entry name" value="POTASSIUM TRANSPORT PROTEIN DDB_G0292412-RELATED"/>
    <property type="match status" value="1"/>
</dbReference>
<dbReference type="InterPro" id="IPR003445">
    <property type="entry name" value="Cat_transpt"/>
</dbReference>
<feature type="transmembrane region" description="Helical" evidence="10">
    <location>
        <begin position="980"/>
        <end position="997"/>
    </location>
</feature>
<sequence>MHLKGTMNRVPTLASFEVRYKKSFGHKFRDFIALCGHYCSPIKKYVFPNFIAVHYFYTIVLTLLTSIMLYPVKNIKYIDALFLAAGAVTQGGLNTVDVNNLTLYQQIILYIVCCISTPIAVHSCLAFVRLYWFERYFDGIRDSSRRNFKMRRTKTILERELTARTMTKNKTGTQRMSRPGKSDTRDDFQEKLFNGEMVNRDEQDSAHSSHNSRDSNSNSNANTNSSNNNSINHDGSSGSLGDYVKEDEADEVEKYHGDKSYSSVGSSSNTATDENMSQKLKPSSLRFDESQNKRKRTGAPSEKFAKRRGSRDITPEDMYRSIMMLQGEHEGTAEDEGPPLVIGSPTDGTRNTDNGNKSKSASIMNDSKIKIQDKGAKISLDQGSVSHSSNSSACTSDEDSLPTNFGGTTPALSAKTQKASSGPIAFTEGGNADKKQGLSIQFNITKPPRRASKSKRVSTMDDLNPRSFFPHQKKSSKGYILKHFPKAHRIRQQIKRRLSTGSIDKTSSSDALDRGPISGLNDYDGNEGDNMEEYFADNESGDEDDRVQQSEPLSGSELKLKQQQQHQLQQTLHCMYKTKSFDDNRSKPVPMERSKTIDMAEARNLNELARTPDFQRMVYKNWKAHHRNKPNFKRRGWNGKMFEHGPYASDSDNNYQDNGNNSNSIVHYAESILHRDNSHGNGSEDVSSGSNETTYPVNGNNDYNQNDANGYPTYNDDEEGYYGLHFDSDYDLDPRHALTRTTSKNYLSWQPTIGRNSNFLGLTRAQKDELGGVEYRAIKLLCTILVIYYFGWHIVSFIMLVPWINLKKHYSDIVRSDGVSPTWWGFWTAMSAFNDLGLTLTPDSMMSFDKAVYPLIVMIWFIVIGNTGFPILLRCIIWIMFRLSPDLSQMRESLGFLLDHPRRCFTLLFPKAATWWLLLTLVGLNFTDWILFIILDFGSTVVKSLSKGYRVLVGLFQSVSTRTAGFSVVDLSQLHPSIQVSYMLMMYVSVLPLAISIRRTNVYEEQSLGLYGEMGDEPEDSDTEEDGDGDGDDDDDDDDDDEEEEASHEGASSQRGKPKKETKKKKKRKENKNPNEVSTKSFIGAHLRKQLSFDLWFLFLGLFIICICEGDKIKDIQRPNFNVFTILFEIVSAYGTVGLSLGYPNTNQSFSRQLTTLSKLIIIAMLIRGKNRGLPYSLDRAIILPSDRLEHIDHIEDLKLKRQARTDTDDPMTEHFKRSISDAKHRWDVLKHKRSLSRSSKRSTKTN</sequence>
<dbReference type="InterPro" id="IPR051143">
    <property type="entry name" value="TrkH_K-transport"/>
</dbReference>
<keyword evidence="9 10" id="KW-0472">Membrane</keyword>
<evidence type="ECO:0000256" key="9">
    <source>
        <dbReference type="ARBA" id="ARBA00023136"/>
    </source>
</evidence>
<feature type="compositionally biased region" description="Basic and acidic residues" evidence="11">
    <location>
        <begin position="198"/>
        <end position="213"/>
    </location>
</feature>
<feature type="region of interest" description="Disordered" evidence="11">
    <location>
        <begin position="159"/>
        <end position="317"/>
    </location>
</feature>
<evidence type="ECO:0000256" key="10">
    <source>
        <dbReference type="PIRNR" id="PIRNR002450"/>
    </source>
</evidence>
<feature type="compositionally biased region" description="Low complexity" evidence="11">
    <location>
        <begin position="214"/>
        <end position="239"/>
    </location>
</feature>
<feature type="compositionally biased region" description="Basic and acidic residues" evidence="11">
    <location>
        <begin position="180"/>
        <end position="190"/>
    </location>
</feature>
<feature type="compositionally biased region" description="Basic residues" evidence="11">
    <location>
        <begin position="447"/>
        <end position="456"/>
    </location>
</feature>
<feature type="compositionally biased region" description="Low complexity" evidence="11">
    <location>
        <begin position="698"/>
        <end position="711"/>
    </location>
</feature>
<feature type="compositionally biased region" description="Acidic residues" evidence="11">
    <location>
        <begin position="1014"/>
        <end position="1046"/>
    </location>
</feature>
<keyword evidence="7 10" id="KW-1133">Transmembrane helix</keyword>
<dbReference type="PANTHER" id="PTHR31064:SF30">
    <property type="entry name" value="HIGH-AFFINITY POTASSIUM TRANSPORT PROTEIN-RELATED"/>
    <property type="match status" value="1"/>
</dbReference>
<keyword evidence="3 10" id="KW-0813">Transport</keyword>
<evidence type="ECO:0000256" key="6">
    <source>
        <dbReference type="ARBA" id="ARBA00022958"/>
    </source>
</evidence>
<keyword evidence="5 10" id="KW-0812">Transmembrane</keyword>
<keyword evidence="6 10" id="KW-0630">Potassium</keyword>
<keyword evidence="4 10" id="KW-0633">Potassium transport</keyword>
<dbReference type="InterPro" id="IPR004773">
    <property type="entry name" value="K/Na_transp_Trk1/HKT1"/>
</dbReference>
<evidence type="ECO:0000313" key="13">
    <source>
        <dbReference type="Proteomes" id="UP001162085"/>
    </source>
</evidence>
<reference evidence="12" key="1">
    <citation type="submission" date="2022-10" db="EMBL/GenBank/DDBJ databases">
        <authorList>
            <person name="Byrne P K."/>
        </authorList>
    </citation>
    <scope>NUCLEOTIDE SEQUENCE</scope>
    <source>
        <strain evidence="12">ZP964</strain>
    </source>
</reference>
<feature type="region of interest" description="Disordered" evidence="11">
    <location>
        <begin position="330"/>
        <end position="368"/>
    </location>
</feature>
<feature type="transmembrane region" description="Helical" evidence="10">
    <location>
        <begin position="780"/>
        <end position="804"/>
    </location>
</feature>